<comment type="similarity">
    <text evidence="2">Belongs to the class-I pyridoxal-phosphate-dependent aminotransferase family.</text>
</comment>
<dbReference type="InterPro" id="IPR050859">
    <property type="entry name" value="Class-I_PLP-dep_aminotransf"/>
</dbReference>
<gene>
    <name evidence="9" type="ORF">CH238_10330</name>
    <name evidence="8" type="ORF">CLOLEP_00283</name>
</gene>
<dbReference type="AlphaFoldDB" id="A7VP07"/>
<evidence type="ECO:0000256" key="2">
    <source>
        <dbReference type="ARBA" id="ARBA00007441"/>
    </source>
</evidence>
<dbReference type="Proteomes" id="UP000220611">
    <property type="component" value="Unassembled WGS sequence"/>
</dbReference>
<dbReference type="GO" id="GO:0030170">
    <property type="term" value="F:pyridoxal phosphate binding"/>
    <property type="evidence" value="ECO:0007669"/>
    <property type="project" value="InterPro"/>
</dbReference>
<dbReference type="InterPro" id="IPR015424">
    <property type="entry name" value="PyrdxlP-dep_Trfase"/>
</dbReference>
<dbReference type="InterPro" id="IPR004839">
    <property type="entry name" value="Aminotransferase_I/II_large"/>
</dbReference>
<protein>
    <submittedName>
        <fullName evidence="8">Aminotransferase, class I/II</fullName>
        <ecNumber evidence="8">2.6.1.-</ecNumber>
    </submittedName>
    <submittedName>
        <fullName evidence="9">PLP-dependent aminotransferase family protein</fullName>
    </submittedName>
</protein>
<reference evidence="8 10" key="2">
    <citation type="submission" date="2007-08" db="EMBL/GenBank/DDBJ databases">
        <authorList>
            <person name="Fulton L."/>
            <person name="Clifton S."/>
            <person name="Fulton B."/>
            <person name="Xu J."/>
            <person name="Minx P."/>
            <person name="Pepin K.H."/>
            <person name="Johnson M."/>
            <person name="Thiruvilangam P."/>
            <person name="Bhonagiri V."/>
            <person name="Nash W.E."/>
            <person name="Wang C."/>
            <person name="Mardis E.R."/>
            <person name="Wilson R.K."/>
        </authorList>
    </citation>
    <scope>NUCLEOTIDE SEQUENCE [LARGE SCALE GENOMIC DNA]</scope>
    <source>
        <strain evidence="8 10">DSM 753</strain>
    </source>
</reference>
<dbReference type="EMBL" id="ABCB02000011">
    <property type="protein sequence ID" value="EDO62887.1"/>
    <property type="molecule type" value="Genomic_DNA"/>
</dbReference>
<dbReference type="CDD" id="cd00609">
    <property type="entry name" value="AAT_like"/>
    <property type="match status" value="1"/>
</dbReference>
<evidence type="ECO:0000313" key="10">
    <source>
        <dbReference type="Proteomes" id="UP000003490"/>
    </source>
</evidence>
<dbReference type="EC" id="2.6.1.-" evidence="8"/>
<dbReference type="SUPFAM" id="SSF53383">
    <property type="entry name" value="PLP-dependent transferases"/>
    <property type="match status" value="1"/>
</dbReference>
<evidence type="ECO:0000256" key="3">
    <source>
        <dbReference type="ARBA" id="ARBA00011738"/>
    </source>
</evidence>
<dbReference type="GO" id="GO:1901605">
    <property type="term" value="P:alpha-amino acid metabolic process"/>
    <property type="evidence" value="ECO:0007669"/>
    <property type="project" value="TreeGrafter"/>
</dbReference>
<dbReference type="InterPro" id="IPR015421">
    <property type="entry name" value="PyrdxlP-dep_Trfase_major"/>
</dbReference>
<evidence type="ECO:0000259" key="7">
    <source>
        <dbReference type="Pfam" id="PF00155"/>
    </source>
</evidence>
<evidence type="ECO:0000313" key="9">
    <source>
        <dbReference type="EMBL" id="PEQ24023.1"/>
    </source>
</evidence>
<dbReference type="eggNOG" id="COG1167">
    <property type="taxonomic scope" value="Bacteria"/>
</dbReference>
<comment type="subunit">
    <text evidence="3">Homodimer.</text>
</comment>
<accession>A7VP07</accession>
<evidence type="ECO:0000313" key="11">
    <source>
        <dbReference type="Proteomes" id="UP000220611"/>
    </source>
</evidence>
<dbReference type="HOGENOM" id="CLU_017584_0_6_9"/>
<dbReference type="Gene3D" id="3.90.1150.10">
    <property type="entry name" value="Aspartate Aminotransferase, domain 1"/>
    <property type="match status" value="1"/>
</dbReference>
<name>A7VP07_9FIRM</name>
<keyword evidence="4 8" id="KW-0032">Aminotransferase</keyword>
<dbReference type="PANTHER" id="PTHR42790:SF19">
    <property type="entry name" value="KYNURENINE_ALPHA-AMINOADIPATE AMINOTRANSFERASE, MITOCHONDRIAL"/>
    <property type="match status" value="1"/>
</dbReference>
<sequence length="470" mass="52991">MIHRKKCDKIKSSFSIPLRVFGYIRQTFWALVNHRLKQRPPAAGRRKSGGSSVLQALSFCFHLFSILYHDRLVLKMEYKFSNRVQSLKPSAIREIFKYAADPEVISLSAGNPSPEAFPTKAIEEITASILEKNPIAALQYSITEGYAPLRETLKDYMKKTHNVGREFDELVVTSGAQQVMDLTTKALCNAGDVVICEAPSFIGSLNSFRSYGVRLRGVPMDDDGMNLEALETALREEPNAKFIYTIPNFQNPSGITMSLEKRKKVYELAKRYGVLILEDNPYGDLRIEGEDLPCIKSFDEDGLVMYAGTFSKVLAPGIRVGYCIGPSAVCQKMIVCKQGEDVHTNILAQMIANEFMTKYDYPAHIQFLRDLYRKKAKFAMDLMDQYLLPKITYKPIQGGLFIWCTLPEGVDMPDFCKQAVLRKVCVVPGNAFLTDESEPCQCFRTNFSTPTDQQLEKGIKILGQLVNELI</sequence>
<comment type="caution">
    <text evidence="8">The sequence shown here is derived from an EMBL/GenBank/DDBJ whole genome shotgun (WGS) entry which is preliminary data.</text>
</comment>
<feature type="domain" description="Aminotransferase class I/classII large" evidence="7">
    <location>
        <begin position="103"/>
        <end position="460"/>
    </location>
</feature>
<keyword evidence="5 8" id="KW-0808">Transferase</keyword>
<organism evidence="8 10">
    <name type="scientific">[Clostridium] leptum DSM 753</name>
    <dbReference type="NCBI Taxonomy" id="428125"/>
    <lineage>
        <taxon>Bacteria</taxon>
        <taxon>Bacillati</taxon>
        <taxon>Bacillota</taxon>
        <taxon>Clostridia</taxon>
        <taxon>Eubacteriales</taxon>
        <taxon>Oscillospiraceae</taxon>
        <taxon>Oscillospiraceae incertae sedis</taxon>
    </lineage>
</organism>
<comment type="cofactor">
    <cofactor evidence="1">
        <name>pyridoxal 5'-phosphate</name>
        <dbReference type="ChEBI" id="CHEBI:597326"/>
    </cofactor>
</comment>
<evidence type="ECO:0000256" key="6">
    <source>
        <dbReference type="ARBA" id="ARBA00022898"/>
    </source>
</evidence>
<evidence type="ECO:0000313" key="8">
    <source>
        <dbReference type="EMBL" id="EDO62887.1"/>
    </source>
</evidence>
<reference evidence="8 10" key="1">
    <citation type="submission" date="2007-08" db="EMBL/GenBank/DDBJ databases">
        <title>Draft genome sequence of Clostridium leptum (DSM 753).</title>
        <authorList>
            <person name="Sudarsanam P."/>
            <person name="Ley R."/>
            <person name="Guruge J."/>
            <person name="Turnbaugh P.J."/>
            <person name="Mahowald M."/>
            <person name="Liep D."/>
            <person name="Gordon J."/>
        </authorList>
    </citation>
    <scope>NUCLEOTIDE SEQUENCE [LARGE SCALE GENOMIC DNA]</scope>
    <source>
        <strain evidence="8 10">DSM 753</strain>
    </source>
</reference>
<keyword evidence="6" id="KW-0663">Pyridoxal phosphate</keyword>
<reference evidence="9 11" key="3">
    <citation type="submission" date="2017-07" db="EMBL/GenBank/DDBJ databases">
        <title>Prevalence of linear plasmids in Cutibacterium (Propionibacterium) acnes isolates obtained from prostatic tissue.</title>
        <authorList>
            <person name="Davidsson S."/>
            <person name="Carlsson J."/>
            <person name="Molling P."/>
            <person name="Andren O."/>
            <person name="Andersson S.-O."/>
            <person name="Brzuszkiewicz E."/>
            <person name="Poehlein A."/>
            <person name="Al-Zeer M."/>
            <person name="Brinkmann V."/>
            <person name="Scavenius C."/>
            <person name="Nazipi S."/>
            <person name="Soderquist B."/>
            <person name="Bruggemann H."/>
        </authorList>
    </citation>
    <scope>NUCLEOTIDE SEQUENCE [LARGE SCALE GENOMIC DNA]</scope>
    <source>
        <strain evidence="9 11">DSM 753</strain>
    </source>
</reference>
<keyword evidence="11" id="KW-1185">Reference proteome</keyword>
<dbReference type="Pfam" id="PF00155">
    <property type="entry name" value="Aminotran_1_2"/>
    <property type="match status" value="1"/>
</dbReference>
<evidence type="ECO:0000256" key="4">
    <source>
        <dbReference type="ARBA" id="ARBA00022576"/>
    </source>
</evidence>
<dbReference type="InterPro" id="IPR015422">
    <property type="entry name" value="PyrdxlP-dep_Trfase_small"/>
</dbReference>
<dbReference type="GO" id="GO:0008483">
    <property type="term" value="F:transaminase activity"/>
    <property type="evidence" value="ECO:0007669"/>
    <property type="project" value="UniProtKB-KW"/>
</dbReference>
<dbReference type="EMBL" id="NOXF01000008">
    <property type="protein sequence ID" value="PEQ24023.1"/>
    <property type="molecule type" value="Genomic_DNA"/>
</dbReference>
<evidence type="ECO:0000256" key="5">
    <source>
        <dbReference type="ARBA" id="ARBA00022679"/>
    </source>
</evidence>
<evidence type="ECO:0000256" key="1">
    <source>
        <dbReference type="ARBA" id="ARBA00001933"/>
    </source>
</evidence>
<dbReference type="FunFam" id="3.40.640.10:FF:000053">
    <property type="entry name" value="Aminotransferase, class I"/>
    <property type="match status" value="1"/>
</dbReference>
<dbReference type="Gene3D" id="3.40.640.10">
    <property type="entry name" value="Type I PLP-dependent aspartate aminotransferase-like (Major domain)"/>
    <property type="match status" value="1"/>
</dbReference>
<dbReference type="PANTHER" id="PTHR42790">
    <property type="entry name" value="AMINOTRANSFERASE"/>
    <property type="match status" value="1"/>
</dbReference>
<proteinExistence type="inferred from homology"/>
<dbReference type="Proteomes" id="UP000003490">
    <property type="component" value="Unassembled WGS sequence"/>
</dbReference>